<evidence type="ECO:0000259" key="7">
    <source>
        <dbReference type="PROSITE" id="PS50850"/>
    </source>
</evidence>
<name>A0ABV8FPJ3_9ACTN</name>
<feature type="transmembrane region" description="Helical" evidence="6">
    <location>
        <begin position="300"/>
        <end position="321"/>
    </location>
</feature>
<feature type="domain" description="Major facilitator superfamily (MFS) profile" evidence="7">
    <location>
        <begin position="49"/>
        <end position="453"/>
    </location>
</feature>
<dbReference type="InterPro" id="IPR036259">
    <property type="entry name" value="MFS_trans_sf"/>
</dbReference>
<dbReference type="Proteomes" id="UP001595847">
    <property type="component" value="Unassembled WGS sequence"/>
</dbReference>
<feature type="transmembrane region" description="Helical" evidence="6">
    <location>
        <begin position="359"/>
        <end position="384"/>
    </location>
</feature>
<organism evidence="8 9">
    <name type="scientific">Nocardiopsis sediminis</name>
    <dbReference type="NCBI Taxonomy" id="1778267"/>
    <lineage>
        <taxon>Bacteria</taxon>
        <taxon>Bacillati</taxon>
        <taxon>Actinomycetota</taxon>
        <taxon>Actinomycetes</taxon>
        <taxon>Streptosporangiales</taxon>
        <taxon>Nocardiopsidaceae</taxon>
        <taxon>Nocardiopsis</taxon>
    </lineage>
</organism>
<feature type="transmembrane region" description="Helical" evidence="6">
    <location>
        <begin position="188"/>
        <end position="206"/>
    </location>
</feature>
<dbReference type="PROSITE" id="PS50850">
    <property type="entry name" value="MFS"/>
    <property type="match status" value="1"/>
</dbReference>
<feature type="compositionally biased region" description="Pro residues" evidence="5">
    <location>
        <begin position="18"/>
        <end position="37"/>
    </location>
</feature>
<feature type="transmembrane region" description="Helical" evidence="6">
    <location>
        <begin position="212"/>
        <end position="229"/>
    </location>
</feature>
<evidence type="ECO:0000256" key="3">
    <source>
        <dbReference type="ARBA" id="ARBA00022989"/>
    </source>
</evidence>
<dbReference type="PANTHER" id="PTHR23528:SF1">
    <property type="entry name" value="MAJOR FACILITATOR SUPERFAMILY (MFS) PROFILE DOMAIN-CONTAINING PROTEIN"/>
    <property type="match status" value="1"/>
</dbReference>
<dbReference type="RefSeq" id="WP_378533476.1">
    <property type="nucleotide sequence ID" value="NZ_JBHSBH010000008.1"/>
</dbReference>
<dbReference type="Pfam" id="PF07690">
    <property type="entry name" value="MFS_1"/>
    <property type="match status" value="1"/>
</dbReference>
<feature type="transmembrane region" description="Helical" evidence="6">
    <location>
        <begin position="123"/>
        <end position="142"/>
    </location>
</feature>
<keyword evidence="4 6" id="KW-0472">Membrane</keyword>
<feature type="transmembrane region" description="Helical" evidence="6">
    <location>
        <begin position="429"/>
        <end position="449"/>
    </location>
</feature>
<feature type="transmembrane region" description="Helical" evidence="6">
    <location>
        <begin position="88"/>
        <end position="111"/>
    </location>
</feature>
<proteinExistence type="predicted"/>
<evidence type="ECO:0000256" key="4">
    <source>
        <dbReference type="ARBA" id="ARBA00023136"/>
    </source>
</evidence>
<feature type="transmembrane region" description="Helical" evidence="6">
    <location>
        <begin position="267"/>
        <end position="288"/>
    </location>
</feature>
<comment type="caution">
    <text evidence="8">The sequence shown here is derived from an EMBL/GenBank/DDBJ whole genome shotgun (WGS) entry which is preliminary data.</text>
</comment>
<dbReference type="InterPro" id="IPR020846">
    <property type="entry name" value="MFS_dom"/>
</dbReference>
<keyword evidence="9" id="KW-1185">Reference proteome</keyword>
<dbReference type="CDD" id="cd06174">
    <property type="entry name" value="MFS"/>
    <property type="match status" value="1"/>
</dbReference>
<feature type="transmembrane region" description="Helical" evidence="6">
    <location>
        <begin position="405"/>
        <end position="423"/>
    </location>
</feature>
<dbReference type="EMBL" id="JBHSBH010000008">
    <property type="protein sequence ID" value="MFC3996958.1"/>
    <property type="molecule type" value="Genomic_DNA"/>
</dbReference>
<dbReference type="PROSITE" id="PS00216">
    <property type="entry name" value="SUGAR_TRANSPORT_1"/>
    <property type="match status" value="1"/>
</dbReference>
<dbReference type="Gene3D" id="1.20.1250.20">
    <property type="entry name" value="MFS general substrate transporter like domains"/>
    <property type="match status" value="2"/>
</dbReference>
<protein>
    <submittedName>
        <fullName evidence="8">MFS transporter</fullName>
    </submittedName>
</protein>
<comment type="subcellular location">
    <subcellularLocation>
        <location evidence="1">Cell membrane</location>
        <topology evidence="1">Multi-pass membrane protein</topology>
    </subcellularLocation>
</comment>
<evidence type="ECO:0000256" key="5">
    <source>
        <dbReference type="SAM" id="MobiDB-lite"/>
    </source>
</evidence>
<evidence type="ECO:0000256" key="2">
    <source>
        <dbReference type="ARBA" id="ARBA00022692"/>
    </source>
</evidence>
<dbReference type="InterPro" id="IPR005829">
    <property type="entry name" value="Sugar_transporter_CS"/>
</dbReference>
<evidence type="ECO:0000256" key="1">
    <source>
        <dbReference type="ARBA" id="ARBA00004651"/>
    </source>
</evidence>
<feature type="region of interest" description="Disordered" evidence="5">
    <location>
        <begin position="1"/>
        <end position="43"/>
    </location>
</feature>
<dbReference type="PANTHER" id="PTHR23528">
    <property type="match status" value="1"/>
</dbReference>
<evidence type="ECO:0000313" key="9">
    <source>
        <dbReference type="Proteomes" id="UP001595847"/>
    </source>
</evidence>
<feature type="transmembrane region" description="Helical" evidence="6">
    <location>
        <begin position="51"/>
        <end position="68"/>
    </location>
</feature>
<feature type="transmembrane region" description="Helical" evidence="6">
    <location>
        <begin position="333"/>
        <end position="353"/>
    </location>
</feature>
<keyword evidence="3 6" id="KW-1133">Transmembrane helix</keyword>
<gene>
    <name evidence="8" type="ORF">ACFOVU_13590</name>
</gene>
<feature type="transmembrane region" description="Helical" evidence="6">
    <location>
        <begin position="148"/>
        <end position="167"/>
    </location>
</feature>
<keyword evidence="2 6" id="KW-0812">Transmembrane</keyword>
<reference evidence="9" key="1">
    <citation type="journal article" date="2019" name="Int. J. Syst. Evol. Microbiol.">
        <title>The Global Catalogue of Microorganisms (GCM) 10K type strain sequencing project: providing services to taxonomists for standard genome sequencing and annotation.</title>
        <authorList>
            <consortium name="The Broad Institute Genomics Platform"/>
            <consortium name="The Broad Institute Genome Sequencing Center for Infectious Disease"/>
            <person name="Wu L."/>
            <person name="Ma J."/>
        </authorList>
    </citation>
    <scope>NUCLEOTIDE SEQUENCE [LARGE SCALE GENOMIC DNA]</scope>
    <source>
        <strain evidence="9">TBRC 1826</strain>
    </source>
</reference>
<evidence type="ECO:0000256" key="6">
    <source>
        <dbReference type="SAM" id="Phobius"/>
    </source>
</evidence>
<sequence>MPKDPLSAQEEPAASDPAPLPTAPRPRPPTDGGPPPAAQADQPQEKAPASFIFWMVAANFGVSMAYIVPMTYSLAVRIDDLAPGREEVLGYVTGTAQFTYIFLSPLLGVWSDRTRTRIGRRRPFMIGGALLGLLALGGISAAPNLPLVGVSWVLAMVGWASVGQAILNTQADRIPEEQRGRISGLTGLSAQAAPIIGIGLVSTVTWSTTLVFLLPGAVGAALVAVFLVIGREADSRGMAAKAGVSVRTLVASYAFNPRAHPDFGWNWLGRFIFFMGLYFNTAFATFFYAQRLDLPVREVAGTVAVIGAVGVATAMAGAVGGGYLSDKLGRRRLFTLIGALLFVTGAVVEAFAYSFPVLMAGALLMQLAIAAFGAVDQAIVLAILPSRAEAGRYMAVNAFSQKIPSGLAPLLAPFIIAIGATGGEQNYTVLYLSGAVLALIGGLIIFTRVKSVR</sequence>
<dbReference type="SUPFAM" id="SSF103473">
    <property type="entry name" value="MFS general substrate transporter"/>
    <property type="match status" value="1"/>
</dbReference>
<accession>A0ABV8FPJ3</accession>
<dbReference type="InterPro" id="IPR011701">
    <property type="entry name" value="MFS"/>
</dbReference>
<evidence type="ECO:0000313" key="8">
    <source>
        <dbReference type="EMBL" id="MFC3996958.1"/>
    </source>
</evidence>